<evidence type="ECO:0000313" key="2">
    <source>
        <dbReference type="EMBL" id="CAA2630073.1"/>
    </source>
</evidence>
<dbReference type="AlphaFoldDB" id="A0A7I8JGR1"/>
<dbReference type="InterPro" id="IPR036873">
    <property type="entry name" value="Rhodanese-like_dom_sf"/>
</dbReference>
<accession>A0A7I8JGR1</accession>
<evidence type="ECO:0000313" key="3">
    <source>
        <dbReference type="Proteomes" id="UP001189122"/>
    </source>
</evidence>
<organism evidence="2">
    <name type="scientific">Spirodela intermedia</name>
    <name type="common">Intermediate duckweed</name>
    <dbReference type="NCBI Taxonomy" id="51605"/>
    <lineage>
        <taxon>Eukaryota</taxon>
        <taxon>Viridiplantae</taxon>
        <taxon>Streptophyta</taxon>
        <taxon>Embryophyta</taxon>
        <taxon>Tracheophyta</taxon>
        <taxon>Spermatophyta</taxon>
        <taxon>Magnoliopsida</taxon>
        <taxon>Liliopsida</taxon>
        <taxon>Araceae</taxon>
        <taxon>Lemnoideae</taxon>
        <taxon>Spirodela</taxon>
    </lineage>
</organism>
<dbReference type="InterPro" id="IPR001763">
    <property type="entry name" value="Rhodanese-like_dom"/>
</dbReference>
<name>A0A7I8JGR1_SPIIN</name>
<dbReference type="PANTHER" id="PTHR45510">
    <property type="entry name" value="RHODANESE-LIKE DOMAIN-CONTAINING PROTEIN 10"/>
    <property type="match status" value="1"/>
</dbReference>
<reference evidence="2 3" key="1">
    <citation type="submission" date="2019-12" db="EMBL/GenBank/DDBJ databases">
        <authorList>
            <person name="Scholz U."/>
            <person name="Mascher M."/>
            <person name="Fiebig A."/>
        </authorList>
    </citation>
    <scope>NUCLEOTIDE SEQUENCE</scope>
</reference>
<feature type="domain" description="Rhodanese" evidence="1">
    <location>
        <begin position="51"/>
        <end position="194"/>
    </location>
</feature>
<proteinExistence type="predicted"/>
<dbReference type="InterPro" id="IPR044614">
    <property type="entry name" value="STR10"/>
</dbReference>
<dbReference type="EMBL" id="CACRZD030000012">
    <property type="protein sequence ID" value="CAA6669316.1"/>
    <property type="molecule type" value="Genomic_DNA"/>
</dbReference>
<dbReference type="PROSITE" id="PS50206">
    <property type="entry name" value="RHODANESE_3"/>
    <property type="match status" value="1"/>
</dbReference>
<sequence>MVAVLDLVPSLGKNLVAGTRAQVGSSGRGKELIRTGAVRAIPPAEAAAALAGGGFRLLDIRPEWERSKACVRDSLHVPLFVEDTDGGPLTLLKKSVHFGYIGLWTGQLLTTFNGDFLGQVQTVVPDKEEKLPPPPPTFLSPLFYSHTLPFSLLFYISLRSMIAVSMLHAGGYRNLGWLAGGFNRSKGADFPEVEGETELRYATAGGASYIFLRLLLLLQVLGKDS</sequence>
<dbReference type="GO" id="GO:0009507">
    <property type="term" value="C:chloroplast"/>
    <property type="evidence" value="ECO:0007669"/>
    <property type="project" value="TreeGrafter"/>
</dbReference>
<dbReference type="Proteomes" id="UP001189122">
    <property type="component" value="Unassembled WGS sequence"/>
</dbReference>
<gene>
    <name evidence="2" type="ORF">SI7747_12015711</name>
</gene>
<protein>
    <recommendedName>
        <fullName evidence="1">Rhodanese domain-containing protein</fullName>
    </recommendedName>
</protein>
<evidence type="ECO:0000259" key="1">
    <source>
        <dbReference type="PROSITE" id="PS50206"/>
    </source>
</evidence>
<dbReference type="Gene3D" id="3.40.250.10">
    <property type="entry name" value="Rhodanese-like domain"/>
    <property type="match status" value="1"/>
</dbReference>
<keyword evidence="3" id="KW-1185">Reference proteome</keyword>
<dbReference type="SUPFAM" id="SSF52821">
    <property type="entry name" value="Rhodanese/Cell cycle control phosphatase"/>
    <property type="match status" value="1"/>
</dbReference>
<dbReference type="EMBL" id="LR743599">
    <property type="protein sequence ID" value="CAA2630073.1"/>
    <property type="molecule type" value="Genomic_DNA"/>
</dbReference>
<dbReference type="PANTHER" id="PTHR45510:SF1">
    <property type="entry name" value="RHODANESE-LIKE DOMAIN-CONTAINING PROTEIN 10"/>
    <property type="match status" value="1"/>
</dbReference>